<evidence type="ECO:0000313" key="3">
    <source>
        <dbReference type="Proteomes" id="UP000014480"/>
    </source>
</evidence>
<evidence type="ECO:0000313" key="2">
    <source>
        <dbReference type="EMBL" id="TDZ14595.1"/>
    </source>
</evidence>
<feature type="compositionally biased region" description="Acidic residues" evidence="1">
    <location>
        <begin position="26"/>
        <end position="41"/>
    </location>
</feature>
<dbReference type="Proteomes" id="UP000014480">
    <property type="component" value="Unassembled WGS sequence"/>
</dbReference>
<keyword evidence="3" id="KW-1185">Reference proteome</keyword>
<name>N4VJX3_COLOR</name>
<organism evidence="2 3">
    <name type="scientific">Colletotrichum orbiculare (strain 104-T / ATCC 96160 / CBS 514.97 / LARS 414 / MAFF 240422)</name>
    <name type="common">Cucumber anthracnose fungus</name>
    <name type="synonym">Colletotrichum lagenarium</name>
    <dbReference type="NCBI Taxonomy" id="1213857"/>
    <lineage>
        <taxon>Eukaryota</taxon>
        <taxon>Fungi</taxon>
        <taxon>Dikarya</taxon>
        <taxon>Ascomycota</taxon>
        <taxon>Pezizomycotina</taxon>
        <taxon>Sordariomycetes</taxon>
        <taxon>Hypocreomycetidae</taxon>
        <taxon>Glomerellales</taxon>
        <taxon>Glomerellaceae</taxon>
        <taxon>Colletotrichum</taxon>
        <taxon>Colletotrichum orbiculare species complex</taxon>
    </lineage>
</organism>
<protein>
    <submittedName>
        <fullName evidence="2">Uncharacterized protein</fullName>
    </submittedName>
</protein>
<dbReference type="AlphaFoldDB" id="N4VJX3"/>
<comment type="caution">
    <text evidence="2">The sequence shown here is derived from an EMBL/GenBank/DDBJ whole genome shotgun (WGS) entry which is preliminary data.</text>
</comment>
<evidence type="ECO:0000256" key="1">
    <source>
        <dbReference type="SAM" id="MobiDB-lite"/>
    </source>
</evidence>
<proteinExistence type="predicted"/>
<accession>N4VJX3</accession>
<feature type="region of interest" description="Disordered" evidence="1">
    <location>
        <begin position="16"/>
        <end position="106"/>
    </location>
</feature>
<feature type="compositionally biased region" description="Pro residues" evidence="1">
    <location>
        <begin position="87"/>
        <end position="99"/>
    </location>
</feature>
<gene>
    <name evidence="2" type="ORF">Cob_v012556</name>
</gene>
<dbReference type="EMBL" id="AMCV02000049">
    <property type="protein sequence ID" value="TDZ14595.1"/>
    <property type="molecule type" value="Genomic_DNA"/>
</dbReference>
<sequence>MRPVLSLVLHHIVTPASIPTGCIPGSDDDDDDDNNDNDNDNNNDNKETIAVTSPKFDSTTTGPIITYIDENGSNRRTRPTRPRDPPHPPPPPPPGPDPLSHPSTGK</sequence>
<reference evidence="3" key="2">
    <citation type="journal article" date="2019" name="Mol. Plant Microbe Interact.">
        <title>Genome sequence resources for four phytopathogenic fungi from the Colletotrichum orbiculare species complex.</title>
        <authorList>
            <person name="Gan P."/>
            <person name="Tsushima A."/>
            <person name="Narusaka M."/>
            <person name="Narusaka Y."/>
            <person name="Takano Y."/>
            <person name="Kubo Y."/>
            <person name="Shirasu K."/>
        </authorList>
    </citation>
    <scope>GENOME REANNOTATION</scope>
    <source>
        <strain evidence="3">104-T / ATCC 96160 / CBS 514.97 / LARS 414 / MAFF 240422</strain>
    </source>
</reference>
<reference evidence="3" key="1">
    <citation type="journal article" date="2013" name="New Phytol.">
        <title>Comparative genomic and transcriptomic analyses reveal the hemibiotrophic stage shift of Colletotrichum fungi.</title>
        <authorList>
            <person name="Gan P."/>
            <person name="Ikeda K."/>
            <person name="Irieda H."/>
            <person name="Narusaka M."/>
            <person name="O'Connell R.J."/>
            <person name="Narusaka Y."/>
            <person name="Takano Y."/>
            <person name="Kubo Y."/>
            <person name="Shirasu K."/>
        </authorList>
    </citation>
    <scope>NUCLEOTIDE SEQUENCE [LARGE SCALE GENOMIC DNA]</scope>
    <source>
        <strain evidence="3">104-T / ATCC 96160 / CBS 514.97 / LARS 414 / MAFF 240422</strain>
    </source>
</reference>
<dbReference type="HOGENOM" id="CLU_2223118_0_0_1"/>